<name>A0AAE0T4S0_9BIVA</name>
<organism evidence="1 2">
    <name type="scientific">Potamilus streckersoni</name>
    <dbReference type="NCBI Taxonomy" id="2493646"/>
    <lineage>
        <taxon>Eukaryota</taxon>
        <taxon>Metazoa</taxon>
        <taxon>Spiralia</taxon>
        <taxon>Lophotrochozoa</taxon>
        <taxon>Mollusca</taxon>
        <taxon>Bivalvia</taxon>
        <taxon>Autobranchia</taxon>
        <taxon>Heteroconchia</taxon>
        <taxon>Palaeoheterodonta</taxon>
        <taxon>Unionida</taxon>
        <taxon>Unionoidea</taxon>
        <taxon>Unionidae</taxon>
        <taxon>Ambleminae</taxon>
        <taxon>Lampsilini</taxon>
        <taxon>Potamilus</taxon>
    </lineage>
</organism>
<reference evidence="1" key="3">
    <citation type="submission" date="2023-05" db="EMBL/GenBank/DDBJ databases">
        <authorList>
            <person name="Smith C.H."/>
        </authorList>
    </citation>
    <scope>NUCLEOTIDE SEQUENCE</scope>
    <source>
        <strain evidence="1">CHS0354</strain>
        <tissue evidence="1">Mantle</tissue>
    </source>
</reference>
<accession>A0AAE0T4S0</accession>
<evidence type="ECO:0000313" key="2">
    <source>
        <dbReference type="Proteomes" id="UP001195483"/>
    </source>
</evidence>
<proteinExistence type="predicted"/>
<gene>
    <name evidence="1" type="ORF">CHS0354_036110</name>
</gene>
<comment type="caution">
    <text evidence="1">The sequence shown here is derived from an EMBL/GenBank/DDBJ whole genome shotgun (WGS) entry which is preliminary data.</text>
</comment>
<reference evidence="1" key="2">
    <citation type="journal article" date="2021" name="Genome Biol. Evol.">
        <title>Developing a high-quality reference genome for a parasitic bivalve with doubly uniparental inheritance (Bivalvia: Unionida).</title>
        <authorList>
            <person name="Smith C.H."/>
        </authorList>
    </citation>
    <scope>NUCLEOTIDE SEQUENCE</scope>
    <source>
        <strain evidence="1">CHS0354</strain>
        <tissue evidence="1">Mantle</tissue>
    </source>
</reference>
<protein>
    <submittedName>
        <fullName evidence="1">Uncharacterized protein</fullName>
    </submittedName>
</protein>
<dbReference type="Proteomes" id="UP001195483">
    <property type="component" value="Unassembled WGS sequence"/>
</dbReference>
<reference evidence="1" key="1">
    <citation type="journal article" date="2021" name="Genome Biol. Evol.">
        <title>A High-Quality Reference Genome for a Parasitic Bivalve with Doubly Uniparental Inheritance (Bivalvia: Unionida).</title>
        <authorList>
            <person name="Smith C.H."/>
        </authorList>
    </citation>
    <scope>NUCLEOTIDE SEQUENCE</scope>
    <source>
        <strain evidence="1">CHS0354</strain>
    </source>
</reference>
<dbReference type="AlphaFoldDB" id="A0AAE0T4S0"/>
<keyword evidence="2" id="KW-1185">Reference proteome</keyword>
<dbReference type="EMBL" id="JAEAOA010002119">
    <property type="protein sequence ID" value="KAK3603188.1"/>
    <property type="molecule type" value="Genomic_DNA"/>
</dbReference>
<sequence>MFHVYEKDPLGLEDFDITRGYHTQSSSLILISKRPTCGRRVFNVAYCESNVYHAIQRTTEGVPKAGWVIRGEDKNQNKKN</sequence>
<evidence type="ECO:0000313" key="1">
    <source>
        <dbReference type="EMBL" id="KAK3603188.1"/>
    </source>
</evidence>